<evidence type="ECO:0000313" key="3">
    <source>
        <dbReference type="EMBL" id="KOS21539.1"/>
    </source>
</evidence>
<feature type="region of interest" description="Disordered" evidence="1">
    <location>
        <begin position="101"/>
        <end position="130"/>
    </location>
</feature>
<proteinExistence type="predicted"/>
<organism evidence="3 4">
    <name type="scientific">Escovopsis weberi</name>
    <dbReference type="NCBI Taxonomy" id="150374"/>
    <lineage>
        <taxon>Eukaryota</taxon>
        <taxon>Fungi</taxon>
        <taxon>Dikarya</taxon>
        <taxon>Ascomycota</taxon>
        <taxon>Pezizomycotina</taxon>
        <taxon>Sordariomycetes</taxon>
        <taxon>Hypocreomycetidae</taxon>
        <taxon>Hypocreales</taxon>
        <taxon>Hypocreaceae</taxon>
        <taxon>Escovopsis</taxon>
    </lineage>
</organism>
<feature type="chain" id="PRO_5005839359" description="Peptidase A1 domain-containing protein" evidence="2">
    <location>
        <begin position="23"/>
        <end position="336"/>
    </location>
</feature>
<feature type="signal peptide" evidence="2">
    <location>
        <begin position="1"/>
        <end position="22"/>
    </location>
</feature>
<feature type="compositionally biased region" description="Gly residues" evidence="1">
    <location>
        <begin position="105"/>
        <end position="119"/>
    </location>
</feature>
<evidence type="ECO:0000256" key="2">
    <source>
        <dbReference type="SAM" id="SignalP"/>
    </source>
</evidence>
<feature type="compositionally biased region" description="Low complexity" evidence="1">
    <location>
        <begin position="120"/>
        <end position="130"/>
    </location>
</feature>
<keyword evidence="4" id="KW-1185">Reference proteome</keyword>
<dbReference type="AlphaFoldDB" id="A0A0M9VW02"/>
<gene>
    <name evidence="3" type="ORF">ESCO_005169</name>
</gene>
<protein>
    <recommendedName>
        <fullName evidence="5">Peptidase A1 domain-containing protein</fullName>
    </recommendedName>
</protein>
<sequence length="336" mass="35573">MPSLVHLAVFSASVSLAQRLQAVEFEPGDWLGIDGNWSTVKLMVGSPRQFVSVLASTSLSELWAVGPGGCPERLWQLGLDYLGYGGNGQYGFDSLNARIPAAGSDGPGGGPGGGSGGNPGPRSGPNAGSGRTMFRMPKALMAAINTTDYWTGLFGLGVNPGTFGRKTAQSPLIQAVQTYGLIPSYTYGYTAGASYKNAPVSLTLGGDFMNSGSNYNFTFAFSSIDNHDNFGKPLEAPGVVNITLPIQAFIGLLQSFLQEAYIVTKYDFGIFKLFQSQFTSRRLARIIAIKRPNGSPYPPPPKKSRQSDDLNTAQIIGLVVGAEIVSFAHPGQDDAK</sequence>
<keyword evidence="2" id="KW-0732">Signal</keyword>
<evidence type="ECO:0008006" key="5">
    <source>
        <dbReference type="Google" id="ProtNLM"/>
    </source>
</evidence>
<dbReference type="OrthoDB" id="5233646at2759"/>
<evidence type="ECO:0000313" key="4">
    <source>
        <dbReference type="Proteomes" id="UP000053831"/>
    </source>
</evidence>
<accession>A0A0M9VW02</accession>
<name>A0A0M9VW02_ESCWE</name>
<evidence type="ECO:0000256" key="1">
    <source>
        <dbReference type="SAM" id="MobiDB-lite"/>
    </source>
</evidence>
<reference evidence="3 4" key="1">
    <citation type="submission" date="2015-07" db="EMBL/GenBank/DDBJ databases">
        <title>The genome of the fungus Escovopsis weberi, a specialized disease agent of ant agriculture.</title>
        <authorList>
            <person name="de Man T.J."/>
            <person name="Stajich J.E."/>
            <person name="Kubicek C.P."/>
            <person name="Chenthamara K."/>
            <person name="Atanasova L."/>
            <person name="Druzhinina I.S."/>
            <person name="Birnbaum S."/>
            <person name="Barribeau S.M."/>
            <person name="Teiling C."/>
            <person name="Suen G."/>
            <person name="Currie C."/>
            <person name="Gerardo N.M."/>
        </authorList>
    </citation>
    <scope>NUCLEOTIDE SEQUENCE [LARGE SCALE GENOMIC DNA]</scope>
</reference>
<dbReference type="STRING" id="150374.A0A0M9VW02"/>
<dbReference type="EMBL" id="LGSR01000008">
    <property type="protein sequence ID" value="KOS21539.1"/>
    <property type="molecule type" value="Genomic_DNA"/>
</dbReference>
<comment type="caution">
    <text evidence="3">The sequence shown here is derived from an EMBL/GenBank/DDBJ whole genome shotgun (WGS) entry which is preliminary data.</text>
</comment>
<dbReference type="Proteomes" id="UP000053831">
    <property type="component" value="Unassembled WGS sequence"/>
</dbReference>